<organism evidence="3 4">
    <name type="scientific">Shackletoniella antarctica</name>
    <dbReference type="NCBI Taxonomy" id="268115"/>
    <lineage>
        <taxon>Bacteria</taxon>
        <taxon>Bacillati</taxon>
        <taxon>Cyanobacteriota</taxon>
        <taxon>Cyanophyceae</taxon>
        <taxon>Oculatellales</taxon>
        <taxon>Oculatellaceae</taxon>
        <taxon>Shackletoniella</taxon>
    </lineage>
</organism>
<reference evidence="3 4" key="2">
    <citation type="submission" date="2018-06" db="EMBL/GenBank/DDBJ databases">
        <title>Metagenomic assembly of (sub)arctic Cyanobacteria and their associated microbiome from non-axenic cultures.</title>
        <authorList>
            <person name="Baurain D."/>
        </authorList>
    </citation>
    <scope>NUCLEOTIDE SEQUENCE [LARGE SCALE GENOMIC DNA]</scope>
    <source>
        <strain evidence="3">ULC041bin1</strain>
    </source>
</reference>
<keyword evidence="2" id="KW-0472">Membrane</keyword>
<evidence type="ECO:0000256" key="1">
    <source>
        <dbReference type="SAM" id="MobiDB-lite"/>
    </source>
</evidence>
<accession>A0A2W4W5L4</accession>
<feature type="transmembrane region" description="Helical" evidence="2">
    <location>
        <begin position="77"/>
        <end position="98"/>
    </location>
</feature>
<evidence type="ECO:0000256" key="2">
    <source>
        <dbReference type="SAM" id="Phobius"/>
    </source>
</evidence>
<dbReference type="EMBL" id="QBMN01000074">
    <property type="protein sequence ID" value="PZO40403.1"/>
    <property type="molecule type" value="Genomic_DNA"/>
</dbReference>
<reference evidence="4" key="1">
    <citation type="submission" date="2018-04" db="EMBL/GenBank/DDBJ databases">
        <authorList>
            <person name="Cornet L."/>
        </authorList>
    </citation>
    <scope>NUCLEOTIDE SEQUENCE [LARGE SCALE GENOMIC DNA]</scope>
</reference>
<evidence type="ECO:0000313" key="4">
    <source>
        <dbReference type="Proteomes" id="UP000249081"/>
    </source>
</evidence>
<sequence>MSTQNIDPDNRSKPSNPEPFEATVNSRPVTQDEIAYRDGYVQGKSADQLEEDRRRAAQARAYEENARLRADNGVSTGVILGLILAVVAAVFGGVFYLYNNDSQSP</sequence>
<gene>
    <name evidence="3" type="ORF">DCF17_11925</name>
</gene>
<feature type="non-terminal residue" evidence="3">
    <location>
        <position position="105"/>
    </location>
</feature>
<name>A0A2W4W5L4_9CYAN</name>
<dbReference type="AlphaFoldDB" id="A0A2W4W5L4"/>
<protein>
    <submittedName>
        <fullName evidence="3">Uncharacterized protein</fullName>
    </submittedName>
</protein>
<feature type="region of interest" description="Disordered" evidence="1">
    <location>
        <begin position="1"/>
        <end position="52"/>
    </location>
</feature>
<comment type="caution">
    <text evidence="3">The sequence shown here is derived from an EMBL/GenBank/DDBJ whole genome shotgun (WGS) entry which is preliminary data.</text>
</comment>
<dbReference type="Proteomes" id="UP000249081">
    <property type="component" value="Unassembled WGS sequence"/>
</dbReference>
<evidence type="ECO:0000313" key="3">
    <source>
        <dbReference type="EMBL" id="PZO40403.1"/>
    </source>
</evidence>
<keyword evidence="2" id="KW-1133">Transmembrane helix</keyword>
<keyword evidence="2" id="KW-0812">Transmembrane</keyword>
<proteinExistence type="predicted"/>